<keyword evidence="2" id="KW-0067">ATP-binding</keyword>
<keyword evidence="6" id="KW-0597">Phosphoprotein</keyword>
<dbReference type="SUPFAM" id="SSF46689">
    <property type="entry name" value="Homeodomain-like"/>
    <property type="match status" value="1"/>
</dbReference>
<evidence type="ECO:0000313" key="9">
    <source>
        <dbReference type="EMBL" id="GLR25750.1"/>
    </source>
</evidence>
<evidence type="ECO:0000259" key="7">
    <source>
        <dbReference type="PROSITE" id="PS50045"/>
    </source>
</evidence>
<sequence length="473" mass="53203">MITTDAPFVTVSNSSTHPQADARKGLSALIVDDEPGMRDFLEKALGSRFARVDAACSVEMAQTLFDQNDYGTLVLDISLPGQSGLQWLQALRQGGFEGDVILITGFADMDTAIAALRAGAQDFLQKPFRIDQLWYALDRAADQNRLKRENYVLRRAVSSLQQNETLMIGESPVIRNLRKVLERVAPTDATVLVTGESGAGKEVMARTIHTLSNRSERPFVPVNCAAISPELIESELFGHVKGAFTGASESHQGLFYYAQGGTLFLDEIGELPLSMQTKLLRVLEDRRVRPVGSTRELDVDVRIVAATNVNLQLEVQRGRFRQDLYYRLQVLPIEVPPLRTRPEDIELLTHYFVRYFSRKLNLDPLKVSNEIMARLQAYEWPGNVRELKNFIERSLILGYFPKEDLPLNLNLDERSDLTEQAEQSALSESLETVERNHITKVLAACNGNKSEAARVLRISRKTLERKCIAWNQD</sequence>
<dbReference type="PROSITE" id="PS50110">
    <property type="entry name" value="RESPONSE_REGULATORY"/>
    <property type="match status" value="1"/>
</dbReference>
<evidence type="ECO:0000313" key="10">
    <source>
        <dbReference type="Proteomes" id="UP001156664"/>
    </source>
</evidence>
<dbReference type="InterPro" id="IPR027417">
    <property type="entry name" value="P-loop_NTPase"/>
</dbReference>
<dbReference type="InterPro" id="IPR025943">
    <property type="entry name" value="Sigma_54_int_dom_ATP-bd_2"/>
</dbReference>
<dbReference type="InterPro" id="IPR025662">
    <property type="entry name" value="Sigma_54_int_dom_ATP-bd_1"/>
</dbReference>
<dbReference type="SUPFAM" id="SSF52540">
    <property type="entry name" value="P-loop containing nucleoside triphosphate hydrolases"/>
    <property type="match status" value="1"/>
</dbReference>
<proteinExistence type="predicted"/>
<dbReference type="Proteomes" id="UP001156664">
    <property type="component" value="Unassembled WGS sequence"/>
</dbReference>
<dbReference type="CDD" id="cd00009">
    <property type="entry name" value="AAA"/>
    <property type="match status" value="1"/>
</dbReference>
<dbReference type="InterPro" id="IPR003593">
    <property type="entry name" value="AAA+_ATPase"/>
</dbReference>
<evidence type="ECO:0000256" key="2">
    <source>
        <dbReference type="ARBA" id="ARBA00022840"/>
    </source>
</evidence>
<feature type="modified residue" description="4-aspartylphosphate" evidence="6">
    <location>
        <position position="76"/>
    </location>
</feature>
<evidence type="ECO:0000256" key="3">
    <source>
        <dbReference type="ARBA" id="ARBA00023015"/>
    </source>
</evidence>
<evidence type="ECO:0000259" key="8">
    <source>
        <dbReference type="PROSITE" id="PS50110"/>
    </source>
</evidence>
<name>A0ABQ5YPP4_9BURK</name>
<dbReference type="SMART" id="SM00382">
    <property type="entry name" value="AAA"/>
    <property type="match status" value="1"/>
</dbReference>
<feature type="domain" description="Sigma-54 factor interaction" evidence="7">
    <location>
        <begin position="167"/>
        <end position="396"/>
    </location>
</feature>
<evidence type="ECO:0000256" key="1">
    <source>
        <dbReference type="ARBA" id="ARBA00022741"/>
    </source>
</evidence>
<reference evidence="10" key="1">
    <citation type="journal article" date="2019" name="Int. J. Syst. Evol. Microbiol.">
        <title>The Global Catalogue of Microorganisms (GCM) 10K type strain sequencing project: providing services to taxonomists for standard genome sequencing and annotation.</title>
        <authorList>
            <consortium name="The Broad Institute Genomics Platform"/>
            <consortium name="The Broad Institute Genome Sequencing Center for Infectious Disease"/>
            <person name="Wu L."/>
            <person name="Ma J."/>
        </authorList>
    </citation>
    <scope>NUCLEOTIDE SEQUENCE [LARGE SCALE GENOMIC DNA]</scope>
    <source>
        <strain evidence="10">NBRC 105857</strain>
    </source>
</reference>
<dbReference type="Gene3D" id="1.10.10.60">
    <property type="entry name" value="Homeodomain-like"/>
    <property type="match status" value="1"/>
</dbReference>
<keyword evidence="3" id="KW-0805">Transcription regulation</keyword>
<dbReference type="SUPFAM" id="SSF52172">
    <property type="entry name" value="CheY-like"/>
    <property type="match status" value="1"/>
</dbReference>
<protein>
    <submittedName>
        <fullName evidence="9">Sigma-54-dependent Fis family transcriptional regulator</fullName>
    </submittedName>
</protein>
<keyword evidence="5" id="KW-0804">Transcription</keyword>
<dbReference type="Gene3D" id="3.40.50.2300">
    <property type="match status" value="1"/>
</dbReference>
<keyword evidence="4" id="KW-0238">DNA-binding</keyword>
<accession>A0ABQ5YPP4</accession>
<dbReference type="InterPro" id="IPR009057">
    <property type="entry name" value="Homeodomain-like_sf"/>
</dbReference>
<dbReference type="Pfam" id="PF02954">
    <property type="entry name" value="HTH_8"/>
    <property type="match status" value="1"/>
</dbReference>
<dbReference type="PROSITE" id="PS00675">
    <property type="entry name" value="SIGMA54_INTERACT_1"/>
    <property type="match status" value="1"/>
</dbReference>
<feature type="domain" description="Response regulatory" evidence="8">
    <location>
        <begin position="27"/>
        <end position="141"/>
    </location>
</feature>
<dbReference type="InterPro" id="IPR002197">
    <property type="entry name" value="HTH_Fis"/>
</dbReference>
<dbReference type="Pfam" id="PF00072">
    <property type="entry name" value="Response_reg"/>
    <property type="match status" value="1"/>
</dbReference>
<dbReference type="PANTHER" id="PTHR32071:SF91">
    <property type="entry name" value="TUNGSTATE-RESPONSIVE TWO COMPONENT SIGMA54-DEPENDENT SIGNAL TRANSDUCTION SYSTEM RESPONSE REGULATOR FIS FAMILY"/>
    <property type="match status" value="1"/>
</dbReference>
<gene>
    <name evidence="9" type="ORF">GCM10007875_08380</name>
</gene>
<dbReference type="InterPro" id="IPR002078">
    <property type="entry name" value="Sigma_54_int"/>
</dbReference>
<dbReference type="PROSITE" id="PS00676">
    <property type="entry name" value="SIGMA54_INTERACT_2"/>
    <property type="match status" value="1"/>
</dbReference>
<dbReference type="InterPro" id="IPR001789">
    <property type="entry name" value="Sig_transdc_resp-reg_receiver"/>
</dbReference>
<dbReference type="EMBL" id="BSOJ01000009">
    <property type="protein sequence ID" value="GLR25750.1"/>
    <property type="molecule type" value="Genomic_DNA"/>
</dbReference>
<evidence type="ECO:0000256" key="4">
    <source>
        <dbReference type="ARBA" id="ARBA00023125"/>
    </source>
</evidence>
<dbReference type="PROSITE" id="PS50045">
    <property type="entry name" value="SIGMA54_INTERACT_4"/>
    <property type="match status" value="1"/>
</dbReference>
<dbReference type="InterPro" id="IPR058031">
    <property type="entry name" value="AAA_lid_NorR"/>
</dbReference>
<evidence type="ECO:0000256" key="5">
    <source>
        <dbReference type="ARBA" id="ARBA00023163"/>
    </source>
</evidence>
<dbReference type="Pfam" id="PF25601">
    <property type="entry name" value="AAA_lid_14"/>
    <property type="match status" value="1"/>
</dbReference>
<dbReference type="PROSITE" id="PS00688">
    <property type="entry name" value="SIGMA54_INTERACT_3"/>
    <property type="match status" value="1"/>
</dbReference>
<keyword evidence="10" id="KW-1185">Reference proteome</keyword>
<dbReference type="SMART" id="SM00448">
    <property type="entry name" value="REC"/>
    <property type="match status" value="1"/>
</dbReference>
<dbReference type="InterPro" id="IPR025944">
    <property type="entry name" value="Sigma_54_int_dom_CS"/>
</dbReference>
<dbReference type="Gene3D" id="1.10.8.60">
    <property type="match status" value="1"/>
</dbReference>
<dbReference type="Gene3D" id="3.40.50.300">
    <property type="entry name" value="P-loop containing nucleotide triphosphate hydrolases"/>
    <property type="match status" value="1"/>
</dbReference>
<comment type="caution">
    <text evidence="9">The sequence shown here is derived from an EMBL/GenBank/DDBJ whole genome shotgun (WGS) entry which is preliminary data.</text>
</comment>
<dbReference type="PANTHER" id="PTHR32071">
    <property type="entry name" value="TRANSCRIPTIONAL REGULATORY PROTEIN"/>
    <property type="match status" value="1"/>
</dbReference>
<evidence type="ECO:0000256" key="6">
    <source>
        <dbReference type="PROSITE-ProRule" id="PRU00169"/>
    </source>
</evidence>
<dbReference type="Pfam" id="PF00158">
    <property type="entry name" value="Sigma54_activat"/>
    <property type="match status" value="1"/>
</dbReference>
<organism evidence="9 10">
    <name type="scientific">Limnobacter litoralis</name>
    <dbReference type="NCBI Taxonomy" id="481366"/>
    <lineage>
        <taxon>Bacteria</taxon>
        <taxon>Pseudomonadati</taxon>
        <taxon>Pseudomonadota</taxon>
        <taxon>Betaproteobacteria</taxon>
        <taxon>Burkholderiales</taxon>
        <taxon>Burkholderiaceae</taxon>
        <taxon>Limnobacter</taxon>
    </lineage>
</organism>
<keyword evidence="1" id="KW-0547">Nucleotide-binding</keyword>
<dbReference type="InterPro" id="IPR011006">
    <property type="entry name" value="CheY-like_superfamily"/>
</dbReference>